<reference evidence="3" key="1">
    <citation type="journal article" date="2019" name="Int. J. Syst. Evol. Microbiol.">
        <title>The Global Catalogue of Microorganisms (GCM) 10K type strain sequencing project: providing services to taxonomists for standard genome sequencing and annotation.</title>
        <authorList>
            <consortium name="The Broad Institute Genomics Platform"/>
            <consortium name="The Broad Institute Genome Sequencing Center for Infectious Disease"/>
            <person name="Wu L."/>
            <person name="Ma J."/>
        </authorList>
    </citation>
    <scope>NUCLEOTIDE SEQUENCE [LARGE SCALE GENOMIC DNA]</scope>
    <source>
        <strain evidence="3">CGMCC 4.1648</strain>
    </source>
</reference>
<feature type="region of interest" description="Disordered" evidence="1">
    <location>
        <begin position="261"/>
        <end position="356"/>
    </location>
</feature>
<keyword evidence="3" id="KW-1185">Reference proteome</keyword>
<feature type="compositionally biased region" description="Pro residues" evidence="1">
    <location>
        <begin position="299"/>
        <end position="328"/>
    </location>
</feature>
<dbReference type="CDD" id="cd13399">
    <property type="entry name" value="Slt35-like"/>
    <property type="match status" value="1"/>
</dbReference>
<dbReference type="RefSeq" id="WP_345690239.1">
    <property type="nucleotide sequence ID" value="NZ_BAABIT010000001.1"/>
</dbReference>
<dbReference type="SUPFAM" id="SSF53955">
    <property type="entry name" value="Lysozyme-like"/>
    <property type="match status" value="1"/>
</dbReference>
<organism evidence="2 3">
    <name type="scientific">Streptomyces coeruleoprunus</name>
    <dbReference type="NCBI Taxonomy" id="285563"/>
    <lineage>
        <taxon>Bacteria</taxon>
        <taxon>Bacillati</taxon>
        <taxon>Actinomycetota</taxon>
        <taxon>Actinomycetes</taxon>
        <taxon>Kitasatosporales</taxon>
        <taxon>Streptomycetaceae</taxon>
        <taxon>Streptomyces</taxon>
    </lineage>
</organism>
<evidence type="ECO:0000313" key="3">
    <source>
        <dbReference type="Proteomes" id="UP001595829"/>
    </source>
</evidence>
<dbReference type="PANTHER" id="PTHR30163">
    <property type="entry name" value="MEMBRANE-BOUND LYTIC MUREIN TRANSGLYCOSYLASE B"/>
    <property type="match status" value="1"/>
</dbReference>
<name>A0ABV9XDI4_9ACTN</name>
<evidence type="ECO:0000313" key="2">
    <source>
        <dbReference type="EMBL" id="MFC5023109.1"/>
    </source>
</evidence>
<dbReference type="InterPro" id="IPR023346">
    <property type="entry name" value="Lysozyme-like_dom_sf"/>
</dbReference>
<sequence>MVEAGKSARGARGRRRVVGTAVAAAAVAVLTGSQAPGAAGRDAVGDGRGVAAEGAVPPPGDAYYFTALPPLEVRGHVQAAKPARGGAVPATVFDAYRRAEDTQAQDAPGCHLRWQLLAAIGQVESGQARGGRVNAAGTTYAPIVGPRLDGNGFALIRDTDQGRYDGDLAYDRAVGPMQFIPSTWAGWGADGNGDGLADPHNAYDAALAAGRYLCAGGRDLAEPGDLDRAVLAYNPSREYLRLVLSWFGYFRDGHRVVPDASAGGTARPGAAVGGTRPSAPGPADGRAPEPAPTDTTAPAPAPTPSATPPGTPSAPPSREPEPSGPAAPPLVTVDITEVPAPSGGVLPGAGALTRNG</sequence>
<dbReference type="Gene3D" id="1.10.530.10">
    <property type="match status" value="1"/>
</dbReference>
<proteinExistence type="predicted"/>
<dbReference type="Proteomes" id="UP001595829">
    <property type="component" value="Unassembled WGS sequence"/>
</dbReference>
<comment type="caution">
    <text evidence="2">The sequence shown here is derived from an EMBL/GenBank/DDBJ whole genome shotgun (WGS) entry which is preliminary data.</text>
</comment>
<gene>
    <name evidence="2" type="ORF">ACFPM3_13300</name>
</gene>
<dbReference type="PANTHER" id="PTHR30163:SF8">
    <property type="entry name" value="LYTIC MUREIN TRANSGLYCOSYLASE"/>
    <property type="match status" value="1"/>
</dbReference>
<accession>A0ABV9XDI4</accession>
<dbReference type="EMBL" id="JBHSJD010000007">
    <property type="protein sequence ID" value="MFC5023109.1"/>
    <property type="molecule type" value="Genomic_DNA"/>
</dbReference>
<evidence type="ECO:0000256" key="1">
    <source>
        <dbReference type="SAM" id="MobiDB-lite"/>
    </source>
</evidence>
<protein>
    <submittedName>
        <fullName evidence="2">Lytic transglycosylase domain-containing protein</fullName>
    </submittedName>
</protein>
<dbReference type="InterPro" id="IPR043426">
    <property type="entry name" value="MltB-like"/>
</dbReference>